<name>S0FRN4_9BACT</name>
<keyword evidence="2" id="KW-1185">Reference proteome</keyword>
<organism evidence="1 2">
    <name type="scientific">Desulfotignum phosphitoxidans DSM 13687</name>
    <dbReference type="NCBI Taxonomy" id="1286635"/>
    <lineage>
        <taxon>Bacteria</taxon>
        <taxon>Pseudomonadati</taxon>
        <taxon>Thermodesulfobacteriota</taxon>
        <taxon>Desulfobacteria</taxon>
        <taxon>Desulfobacterales</taxon>
        <taxon>Desulfobacteraceae</taxon>
        <taxon>Desulfotignum</taxon>
    </lineage>
</organism>
<proteinExistence type="predicted"/>
<evidence type="ECO:0000313" key="1">
    <source>
        <dbReference type="EMBL" id="EMS77718.1"/>
    </source>
</evidence>
<sequence length="45" mass="5143">MKYLIDTNILIYYFNGSLSVSHNLKLVTHNVKDFIGINLAISDPF</sequence>
<protein>
    <recommendedName>
        <fullName evidence="3">PIN domain-containing protein</fullName>
    </recommendedName>
</protein>
<dbReference type="PATRIC" id="fig|1286635.3.peg.4437"/>
<accession>S0FRN4</accession>
<evidence type="ECO:0008006" key="3">
    <source>
        <dbReference type="Google" id="ProtNLM"/>
    </source>
</evidence>
<dbReference type="AlphaFoldDB" id="S0FRN4"/>
<evidence type="ECO:0000313" key="2">
    <source>
        <dbReference type="Proteomes" id="UP000014216"/>
    </source>
</evidence>
<comment type="caution">
    <text evidence="1">The sequence shown here is derived from an EMBL/GenBank/DDBJ whole genome shotgun (WGS) entry which is preliminary data.</text>
</comment>
<dbReference type="EMBL" id="APJX01000013">
    <property type="protein sequence ID" value="EMS77718.1"/>
    <property type="molecule type" value="Genomic_DNA"/>
</dbReference>
<dbReference type="Proteomes" id="UP000014216">
    <property type="component" value="Unassembled WGS sequence"/>
</dbReference>
<reference evidence="1 2" key="1">
    <citation type="journal article" date="2013" name="Genome Announc.">
        <title>Draft Genome Sequence of Desulfotignum phosphitoxidans DSM 13687 Strain FiPS-3.</title>
        <authorList>
            <person name="Poehlein A."/>
            <person name="Daniel R."/>
            <person name="Simeonova D.D."/>
        </authorList>
    </citation>
    <scope>NUCLEOTIDE SEQUENCE [LARGE SCALE GENOMIC DNA]</scope>
    <source>
        <strain evidence="1 2">DSM 13687</strain>
    </source>
</reference>
<gene>
    <name evidence="1" type="ORF">Dpo_13c01160</name>
</gene>